<dbReference type="RefSeq" id="WP_208464398.1">
    <property type="nucleotide sequence ID" value="NZ_JAGFOT010000010.1"/>
</dbReference>
<dbReference type="AlphaFoldDB" id="A0AAW4J6D1"/>
<comment type="caution">
    <text evidence="1">The sequence shown here is derived from an EMBL/GenBank/DDBJ whole genome shotgun (WGS) entry which is preliminary data.</text>
</comment>
<evidence type="ECO:0008006" key="3">
    <source>
        <dbReference type="Google" id="ProtNLM"/>
    </source>
</evidence>
<evidence type="ECO:0000313" key="2">
    <source>
        <dbReference type="Proteomes" id="UP000670925"/>
    </source>
</evidence>
<proteinExistence type="predicted"/>
<reference evidence="1" key="1">
    <citation type="submission" date="2021-03" db="EMBL/GenBank/DDBJ databases">
        <title>Acinetobacter spp. whole-genome sequenced from Terengganu.</title>
        <authorList>
            <person name="Mohd Rani F."/>
        </authorList>
    </citation>
    <scope>NUCLEOTIDE SEQUENCE</scope>
    <source>
        <strain evidence="1">AC1502</strain>
    </source>
</reference>
<evidence type="ECO:0000313" key="1">
    <source>
        <dbReference type="EMBL" id="MBO3658441.1"/>
    </source>
</evidence>
<dbReference type="Proteomes" id="UP000670925">
    <property type="component" value="Unassembled WGS sequence"/>
</dbReference>
<protein>
    <recommendedName>
        <fullName evidence="3">HEAT repeat domain-containing protein</fullName>
    </recommendedName>
</protein>
<accession>A0AAW4J6D1</accession>
<dbReference type="EMBL" id="JAGFOT010000010">
    <property type="protein sequence ID" value="MBO3658441.1"/>
    <property type="molecule type" value="Genomic_DNA"/>
</dbReference>
<sequence>MYTVEQKNAIENHVFNKIHKESLKEKLNFSGGSDQELGYLLLQIAKENKDEFAVILGVGYVFLEGADVSHSVWELISEIYFDEWHAEHENIISSLAKLEGCNCVDFFYKAIYFIPEYLEYDENRALTRRIFFALGKHINCLGVKETLLKFLNCEDELWRSFAKEQLEIYMT</sequence>
<name>A0AAW4J6D1_ACIHA</name>
<organism evidence="1 2">
    <name type="scientific">Acinetobacter haemolyticus</name>
    <dbReference type="NCBI Taxonomy" id="29430"/>
    <lineage>
        <taxon>Bacteria</taxon>
        <taxon>Pseudomonadati</taxon>
        <taxon>Pseudomonadota</taxon>
        <taxon>Gammaproteobacteria</taxon>
        <taxon>Moraxellales</taxon>
        <taxon>Moraxellaceae</taxon>
        <taxon>Acinetobacter</taxon>
    </lineage>
</organism>
<gene>
    <name evidence="1" type="ORF">J5N55_10160</name>
</gene>